<evidence type="ECO:0000256" key="3">
    <source>
        <dbReference type="ARBA" id="ARBA00022912"/>
    </source>
</evidence>
<dbReference type="SMART" id="SM00195">
    <property type="entry name" value="DSPc"/>
    <property type="match status" value="1"/>
</dbReference>
<dbReference type="GO" id="GO:0004722">
    <property type="term" value="F:protein serine/threonine phosphatase activity"/>
    <property type="evidence" value="ECO:0007669"/>
    <property type="project" value="UniProtKB-EC"/>
</dbReference>
<feature type="non-terminal residue" evidence="8">
    <location>
        <position position="1"/>
    </location>
</feature>
<protein>
    <submittedName>
        <fullName evidence="8">Uncharacterized protein TCIL3000_2_1060</fullName>
    </submittedName>
</protein>
<keyword evidence="3" id="KW-0904">Protein phosphatase</keyword>
<evidence type="ECO:0000259" key="7">
    <source>
        <dbReference type="PROSITE" id="PS50056"/>
    </source>
</evidence>
<dbReference type="EMBL" id="HE575315">
    <property type="protein sequence ID" value="CCC89530.1"/>
    <property type="molecule type" value="Genomic_DNA"/>
</dbReference>
<keyword evidence="2" id="KW-0378">Hydrolase</keyword>
<dbReference type="CDD" id="cd14498">
    <property type="entry name" value="DSP"/>
    <property type="match status" value="1"/>
</dbReference>
<evidence type="ECO:0000256" key="4">
    <source>
        <dbReference type="ARBA" id="ARBA00047761"/>
    </source>
</evidence>
<evidence type="ECO:0000256" key="2">
    <source>
        <dbReference type="ARBA" id="ARBA00022801"/>
    </source>
</evidence>
<comment type="catalytic activity">
    <reaction evidence="5">
        <text>O-phospho-L-threonyl-[protein] + H2O = L-threonyl-[protein] + phosphate</text>
        <dbReference type="Rhea" id="RHEA:47004"/>
        <dbReference type="Rhea" id="RHEA-COMP:11060"/>
        <dbReference type="Rhea" id="RHEA-COMP:11605"/>
        <dbReference type="ChEBI" id="CHEBI:15377"/>
        <dbReference type="ChEBI" id="CHEBI:30013"/>
        <dbReference type="ChEBI" id="CHEBI:43474"/>
        <dbReference type="ChEBI" id="CHEBI:61977"/>
        <dbReference type="EC" id="3.1.3.16"/>
    </reaction>
</comment>
<feature type="domain" description="Tyrosine-protein phosphatase" evidence="6">
    <location>
        <begin position="95"/>
        <end position="236"/>
    </location>
</feature>
<evidence type="ECO:0000256" key="1">
    <source>
        <dbReference type="ARBA" id="ARBA00008601"/>
    </source>
</evidence>
<dbReference type="PROSITE" id="PS50054">
    <property type="entry name" value="TYR_PHOSPHATASE_DUAL"/>
    <property type="match status" value="1"/>
</dbReference>
<dbReference type="PRINTS" id="PR01908">
    <property type="entry name" value="ADSPHPHTASE"/>
</dbReference>
<proteinExistence type="inferred from homology"/>
<evidence type="ECO:0000256" key="5">
    <source>
        <dbReference type="ARBA" id="ARBA00048336"/>
    </source>
</evidence>
<dbReference type="InterPro" id="IPR020422">
    <property type="entry name" value="TYR_PHOSPHATASE_DUAL_dom"/>
</dbReference>
<dbReference type="GO" id="GO:0004725">
    <property type="term" value="F:protein tyrosine phosphatase activity"/>
    <property type="evidence" value="ECO:0007669"/>
    <property type="project" value="TreeGrafter"/>
</dbReference>
<dbReference type="PANTHER" id="PTHR45948">
    <property type="entry name" value="DUAL SPECIFICITY PROTEIN PHOSPHATASE DDB_G0269404-RELATED"/>
    <property type="match status" value="1"/>
</dbReference>
<sequence>PTVMVSNRVSSKPVKVSVPLLVEEKLELYRMAVTNVPVNQELVKSTRGELHGALLEAYPAAADEINKLWNRDVMPPSPSPMQPAFLNRTMYQLQFMHEVVNGLFLGSYHPASNKELLQERGVTHILCCISVAPRFPSLFKYMVVRAEDAPNYNIAAHFEKTYAFIESAIADRSSAVLVHCGAGISRAPTIAAAYLMKKMRLPADAVIALIIKKRPVASPNNGFRMQLRKYQDELGIPG</sequence>
<dbReference type="Pfam" id="PF00782">
    <property type="entry name" value="DSPc"/>
    <property type="match status" value="1"/>
</dbReference>
<accession>G0UJH7</accession>
<dbReference type="InterPro" id="IPR000387">
    <property type="entry name" value="Tyr_Pase_dom"/>
</dbReference>
<dbReference type="InterPro" id="IPR000340">
    <property type="entry name" value="Dual-sp_phosphatase_cat-dom"/>
</dbReference>
<evidence type="ECO:0000259" key="6">
    <source>
        <dbReference type="PROSITE" id="PS50054"/>
    </source>
</evidence>
<name>G0UJH7_TRYCI</name>
<dbReference type="InterPro" id="IPR029021">
    <property type="entry name" value="Prot-tyrosine_phosphatase-like"/>
</dbReference>
<comment type="similarity">
    <text evidence="1">Belongs to the protein-tyrosine phosphatase family. Non-receptor class dual specificity subfamily.</text>
</comment>
<dbReference type="GO" id="GO:0007165">
    <property type="term" value="P:signal transduction"/>
    <property type="evidence" value="ECO:0007669"/>
    <property type="project" value="TreeGrafter"/>
</dbReference>
<dbReference type="PROSITE" id="PS50056">
    <property type="entry name" value="TYR_PHOSPHATASE_2"/>
    <property type="match status" value="1"/>
</dbReference>
<dbReference type="PANTHER" id="PTHR45948:SF2">
    <property type="entry name" value="DUAL SPECIFICITY PROTEIN PHOSPHATASE"/>
    <property type="match status" value="1"/>
</dbReference>
<gene>
    <name evidence="8" type="ORF">TCIL3000_2_1060</name>
</gene>
<feature type="domain" description="Tyrosine specific protein phosphatases" evidence="7">
    <location>
        <begin position="156"/>
        <end position="215"/>
    </location>
</feature>
<evidence type="ECO:0000313" key="8">
    <source>
        <dbReference type="EMBL" id="CCC89530.1"/>
    </source>
</evidence>
<dbReference type="SUPFAM" id="SSF52799">
    <property type="entry name" value="(Phosphotyrosine protein) phosphatases II"/>
    <property type="match status" value="1"/>
</dbReference>
<dbReference type="VEuPathDB" id="TriTrypDB:TcIL3000_2_1060"/>
<comment type="catalytic activity">
    <reaction evidence="4">
        <text>O-phospho-L-seryl-[protein] + H2O = L-seryl-[protein] + phosphate</text>
        <dbReference type="Rhea" id="RHEA:20629"/>
        <dbReference type="Rhea" id="RHEA-COMP:9863"/>
        <dbReference type="Rhea" id="RHEA-COMP:11604"/>
        <dbReference type="ChEBI" id="CHEBI:15377"/>
        <dbReference type="ChEBI" id="CHEBI:29999"/>
        <dbReference type="ChEBI" id="CHEBI:43474"/>
        <dbReference type="ChEBI" id="CHEBI:83421"/>
        <dbReference type="EC" id="3.1.3.16"/>
    </reaction>
</comment>
<organism evidence="8">
    <name type="scientific">Trypanosoma congolense (strain IL3000)</name>
    <dbReference type="NCBI Taxonomy" id="1068625"/>
    <lineage>
        <taxon>Eukaryota</taxon>
        <taxon>Discoba</taxon>
        <taxon>Euglenozoa</taxon>
        <taxon>Kinetoplastea</taxon>
        <taxon>Metakinetoplastina</taxon>
        <taxon>Trypanosomatida</taxon>
        <taxon>Trypanosomatidae</taxon>
        <taxon>Trypanosoma</taxon>
        <taxon>Nannomonas</taxon>
    </lineage>
</organism>
<reference evidence="8" key="1">
    <citation type="journal article" date="2012" name="Proc. Natl. Acad. Sci. U.S.A.">
        <title>Antigenic diversity is generated by distinct evolutionary mechanisms in African trypanosome species.</title>
        <authorList>
            <person name="Jackson A.P."/>
            <person name="Berry A."/>
            <person name="Aslett M."/>
            <person name="Allison H.C."/>
            <person name="Burton P."/>
            <person name="Vavrova-Anderson J."/>
            <person name="Brown R."/>
            <person name="Browne H."/>
            <person name="Corton N."/>
            <person name="Hauser H."/>
            <person name="Gamble J."/>
            <person name="Gilderthorp R."/>
            <person name="Marcello L."/>
            <person name="McQuillan J."/>
            <person name="Otto T.D."/>
            <person name="Quail M.A."/>
            <person name="Sanders M.J."/>
            <person name="van Tonder A."/>
            <person name="Ginger M.L."/>
            <person name="Field M.C."/>
            <person name="Barry J.D."/>
            <person name="Hertz-Fowler C."/>
            <person name="Berriman M."/>
        </authorList>
    </citation>
    <scope>NUCLEOTIDE SEQUENCE</scope>
    <source>
        <strain evidence="8">IL3000</strain>
    </source>
</reference>
<dbReference type="Gene3D" id="3.90.190.10">
    <property type="entry name" value="Protein tyrosine phosphatase superfamily"/>
    <property type="match status" value="1"/>
</dbReference>
<dbReference type="AlphaFoldDB" id="G0UJH7"/>
<dbReference type="GO" id="GO:0005829">
    <property type="term" value="C:cytosol"/>
    <property type="evidence" value="ECO:0007669"/>
    <property type="project" value="TreeGrafter"/>
</dbReference>